<accession>A0A8H5EW22</accession>
<feature type="compositionally biased region" description="Basic residues" evidence="1">
    <location>
        <begin position="431"/>
        <end position="444"/>
    </location>
</feature>
<dbReference type="EMBL" id="JAACJK010000221">
    <property type="protein sequence ID" value="KAF5314725.1"/>
    <property type="molecule type" value="Genomic_DNA"/>
</dbReference>
<evidence type="ECO:0000313" key="3">
    <source>
        <dbReference type="Proteomes" id="UP000541558"/>
    </source>
</evidence>
<gene>
    <name evidence="2" type="ORF">D9611_007277</name>
</gene>
<feature type="compositionally biased region" description="Low complexity" evidence="1">
    <location>
        <begin position="164"/>
        <end position="185"/>
    </location>
</feature>
<keyword evidence="3" id="KW-1185">Reference proteome</keyword>
<feature type="compositionally biased region" description="Basic and acidic residues" evidence="1">
    <location>
        <begin position="651"/>
        <end position="681"/>
    </location>
</feature>
<comment type="caution">
    <text evidence="2">The sequence shown here is derived from an EMBL/GenBank/DDBJ whole genome shotgun (WGS) entry which is preliminary data.</text>
</comment>
<feature type="compositionally biased region" description="Low complexity" evidence="1">
    <location>
        <begin position="207"/>
        <end position="217"/>
    </location>
</feature>
<organism evidence="2 3">
    <name type="scientific">Ephemerocybe angulata</name>
    <dbReference type="NCBI Taxonomy" id="980116"/>
    <lineage>
        <taxon>Eukaryota</taxon>
        <taxon>Fungi</taxon>
        <taxon>Dikarya</taxon>
        <taxon>Basidiomycota</taxon>
        <taxon>Agaricomycotina</taxon>
        <taxon>Agaricomycetes</taxon>
        <taxon>Agaricomycetidae</taxon>
        <taxon>Agaricales</taxon>
        <taxon>Agaricineae</taxon>
        <taxon>Psathyrellaceae</taxon>
        <taxon>Ephemerocybe</taxon>
    </lineage>
</organism>
<name>A0A8H5EW22_9AGAR</name>
<dbReference type="OrthoDB" id="10293241at2759"/>
<feature type="compositionally biased region" description="Polar residues" evidence="1">
    <location>
        <begin position="110"/>
        <end position="126"/>
    </location>
</feature>
<dbReference type="Proteomes" id="UP000541558">
    <property type="component" value="Unassembled WGS sequence"/>
</dbReference>
<feature type="compositionally biased region" description="Polar residues" evidence="1">
    <location>
        <begin position="151"/>
        <end position="163"/>
    </location>
</feature>
<sequence length="753" mass="82431">MSDIKHTKESLEGLSRKKLQALAKNLGIRANQKTTEIIKEVLELQNAEESKRGDDESQDEQPEELDRQQRAQQGDALQDEKRSFTPPDAPPSATRRTPQALLATRGRPLQPTTSTRNGEQSEQLVSPCSMALPQSPPYEPTSPRSIDLKPSPQNTQCAQNPLRSPQSPAFSPSSPLAQPASSSNQQEREYSPVLEPAPTRFRPQDVTISTTTESISTFRGRAPTQHSASNVLPNGIIYHGPLHPGAVRNASVRSAPPWKWASNIAARREAARAAQLVEEPPRTPDLAAPATPSPSPKEPKLEPHTPEAGPSNSEREMTPPPYSPCEWLEGHGERQGSEGSGSSMSLSSPAKPQTPNAVSERFERRSSVHHFPDSDPPVSPIGGTRTPSPPVSPGIGDPYSPYGTAQVVDPYGGVDPYYEHEPPTAISSISQRRRPQTPHPRARRSIPETPRTDNSLYKPGPSKEATPQREAVYQLPGSNESWDSIHHGPRPEDDAYRAPGSPLEERASRRSLAGSQRSAHSARTLVEAHAEEEEIDENADGASSESDKENAQPGYTAPNDPTVHRSAVPSSPSSLPDYEDDEETAARVSDAPASAHESHRFHVGVAGVLAENGRIRQTIHRQHLLLESIQQRIGSTRDGVKKETGWKFEGLHNNENRPLSAEERRLKEQRTRHRTGQENRARAPLAPLQDGQPIAANGNGPRGTKRPRDEEENEATQAAILESFKTKKAREKEPEPVEHGYGGTQEDEDDIYA</sequence>
<proteinExistence type="predicted"/>
<feature type="compositionally biased region" description="Basic and acidic residues" evidence="1">
    <location>
        <begin position="360"/>
        <end position="373"/>
    </location>
</feature>
<feature type="compositionally biased region" description="Basic and acidic residues" evidence="1">
    <location>
        <begin position="43"/>
        <end position="55"/>
    </location>
</feature>
<feature type="region of interest" description="Disordered" evidence="1">
    <location>
        <begin position="271"/>
        <end position="599"/>
    </location>
</feature>
<feature type="compositionally biased region" description="Basic and acidic residues" evidence="1">
    <location>
        <begin position="483"/>
        <end position="496"/>
    </location>
</feature>
<protein>
    <submittedName>
        <fullName evidence="2">Uncharacterized protein</fullName>
    </submittedName>
</protein>
<feature type="region of interest" description="Disordered" evidence="1">
    <location>
        <begin position="651"/>
        <end position="753"/>
    </location>
</feature>
<evidence type="ECO:0000256" key="1">
    <source>
        <dbReference type="SAM" id="MobiDB-lite"/>
    </source>
</evidence>
<feature type="compositionally biased region" description="Acidic residues" evidence="1">
    <location>
        <begin position="530"/>
        <end position="539"/>
    </location>
</feature>
<evidence type="ECO:0000313" key="2">
    <source>
        <dbReference type="EMBL" id="KAF5314725.1"/>
    </source>
</evidence>
<dbReference type="AlphaFoldDB" id="A0A8H5EW22"/>
<reference evidence="2 3" key="1">
    <citation type="journal article" date="2020" name="ISME J.">
        <title>Uncovering the hidden diversity of litter-decomposition mechanisms in mushroom-forming fungi.</title>
        <authorList>
            <person name="Floudas D."/>
            <person name="Bentzer J."/>
            <person name="Ahren D."/>
            <person name="Johansson T."/>
            <person name="Persson P."/>
            <person name="Tunlid A."/>
        </authorList>
    </citation>
    <scope>NUCLEOTIDE SEQUENCE [LARGE SCALE GENOMIC DNA]</scope>
    <source>
        <strain evidence="2 3">CBS 175.51</strain>
    </source>
</reference>
<feature type="region of interest" description="Disordered" evidence="1">
    <location>
        <begin position="43"/>
        <end position="233"/>
    </location>
</feature>